<dbReference type="PANTHER" id="PTHR23155">
    <property type="entry name" value="DISEASE RESISTANCE PROTEIN RP"/>
    <property type="match status" value="1"/>
</dbReference>
<dbReference type="InterPro" id="IPR044974">
    <property type="entry name" value="Disease_R_plants"/>
</dbReference>
<dbReference type="OrthoDB" id="2973320at2759"/>
<feature type="domain" description="Disease resistance R13L4/SHOC-2-like LRR" evidence="7">
    <location>
        <begin position="539"/>
        <end position="776"/>
    </location>
</feature>
<evidence type="ECO:0000259" key="6">
    <source>
        <dbReference type="Pfam" id="PF23559"/>
    </source>
</evidence>
<dbReference type="InterPro" id="IPR002182">
    <property type="entry name" value="NB-ARC"/>
</dbReference>
<dbReference type="InterPro" id="IPR058922">
    <property type="entry name" value="WHD_DRP"/>
</dbReference>
<dbReference type="STRING" id="93759.A0A1R3KBW0"/>
<evidence type="ECO:0000313" key="8">
    <source>
        <dbReference type="EMBL" id="OMP04534.1"/>
    </source>
</evidence>
<dbReference type="Pfam" id="PF00931">
    <property type="entry name" value="NB-ARC"/>
    <property type="match status" value="1"/>
</dbReference>
<dbReference type="FunFam" id="1.10.10.10:FF:000322">
    <property type="entry name" value="Probable disease resistance protein At1g63360"/>
    <property type="match status" value="1"/>
</dbReference>
<dbReference type="FunFam" id="3.40.50.300:FF:001091">
    <property type="entry name" value="Probable disease resistance protein At1g61300"/>
    <property type="match status" value="1"/>
</dbReference>
<feature type="domain" description="NB-ARC" evidence="4">
    <location>
        <begin position="164"/>
        <end position="333"/>
    </location>
</feature>
<dbReference type="SUPFAM" id="SSF52058">
    <property type="entry name" value="L domain-like"/>
    <property type="match status" value="1"/>
</dbReference>
<keyword evidence="2" id="KW-0547">Nucleotide-binding</keyword>
<dbReference type="InterPro" id="IPR055414">
    <property type="entry name" value="LRR_R13L4/SHOC2-like"/>
</dbReference>
<reference evidence="9" key="1">
    <citation type="submission" date="2013-09" db="EMBL/GenBank/DDBJ databases">
        <title>Corchorus olitorius genome sequencing.</title>
        <authorList>
            <person name="Alam M."/>
            <person name="Haque M.S."/>
            <person name="Islam M.S."/>
            <person name="Emdad E.M."/>
            <person name="Islam M.M."/>
            <person name="Ahmed B."/>
            <person name="Halim A."/>
            <person name="Hossen Q.M.M."/>
            <person name="Hossain M.Z."/>
            <person name="Ahmed R."/>
            <person name="Khan M.M."/>
            <person name="Islam R."/>
            <person name="Rashid M.M."/>
            <person name="Khan S.A."/>
            <person name="Rahman M.S."/>
            <person name="Alam M."/>
            <person name="Yahiya A.S."/>
            <person name="Khan M.S."/>
            <person name="Azam M.S."/>
            <person name="Haque T."/>
            <person name="Lashkar M.Z.H."/>
            <person name="Akhand A.I."/>
            <person name="Morshed G."/>
            <person name="Roy S."/>
            <person name="Uddin K.S."/>
            <person name="Rabeya T."/>
            <person name="Hossain A.S."/>
            <person name="Chowdhury A."/>
            <person name="Snigdha A.R."/>
            <person name="Mortoza M.S."/>
            <person name="Matin S.A."/>
            <person name="Hoque S.M.E."/>
            <person name="Islam M.K."/>
            <person name="Roy D.K."/>
            <person name="Haider R."/>
            <person name="Moosa M.M."/>
            <person name="Elias S.M."/>
            <person name="Hasan A.M."/>
            <person name="Jahan S."/>
            <person name="Shafiuddin M."/>
            <person name="Mahmood N."/>
            <person name="Shommy N.S."/>
        </authorList>
    </citation>
    <scope>NUCLEOTIDE SEQUENCE [LARGE SCALE GENOMIC DNA]</scope>
    <source>
        <strain evidence="9">cv. O-4</strain>
    </source>
</reference>
<dbReference type="EMBL" id="AWUE01014245">
    <property type="protein sequence ID" value="OMP04534.1"/>
    <property type="molecule type" value="Genomic_DNA"/>
</dbReference>
<protein>
    <submittedName>
        <fullName evidence="8">Disease resistance protein</fullName>
    </submittedName>
</protein>
<dbReference type="GO" id="GO:0098542">
    <property type="term" value="P:defense response to other organism"/>
    <property type="evidence" value="ECO:0007669"/>
    <property type="project" value="TreeGrafter"/>
</dbReference>
<dbReference type="SUPFAM" id="SSF52540">
    <property type="entry name" value="P-loop containing nucleoside triphosphate hydrolases"/>
    <property type="match status" value="1"/>
</dbReference>
<keyword evidence="9" id="KW-1185">Reference proteome</keyword>
<dbReference type="InterPro" id="IPR032675">
    <property type="entry name" value="LRR_dom_sf"/>
</dbReference>
<dbReference type="Pfam" id="PF23598">
    <property type="entry name" value="LRR_14"/>
    <property type="match status" value="1"/>
</dbReference>
<evidence type="ECO:0000256" key="1">
    <source>
        <dbReference type="ARBA" id="ARBA00022737"/>
    </source>
</evidence>
<dbReference type="PRINTS" id="PR00364">
    <property type="entry name" value="DISEASERSIST"/>
</dbReference>
<dbReference type="Gene3D" id="1.10.8.430">
    <property type="entry name" value="Helical domain of apoptotic protease-activating factors"/>
    <property type="match status" value="1"/>
</dbReference>
<comment type="caution">
    <text evidence="8">The sequence shown here is derived from an EMBL/GenBank/DDBJ whole genome shotgun (WGS) entry which is preliminary data.</text>
</comment>
<dbReference type="FunFam" id="1.10.8.430:FF:000003">
    <property type="entry name" value="Probable disease resistance protein At5g66910"/>
    <property type="match status" value="1"/>
</dbReference>
<name>A0A1R3KBW0_9ROSI</name>
<accession>A0A1R3KBW0</accession>
<feature type="domain" description="Disease resistance protein winged helix" evidence="6">
    <location>
        <begin position="422"/>
        <end position="493"/>
    </location>
</feature>
<dbReference type="InterPro" id="IPR041118">
    <property type="entry name" value="Rx_N"/>
</dbReference>
<dbReference type="InterPro" id="IPR036388">
    <property type="entry name" value="WH-like_DNA-bd_sf"/>
</dbReference>
<dbReference type="Proteomes" id="UP000187203">
    <property type="component" value="Unassembled WGS sequence"/>
</dbReference>
<evidence type="ECO:0000313" key="9">
    <source>
        <dbReference type="Proteomes" id="UP000187203"/>
    </source>
</evidence>
<dbReference type="InterPro" id="IPR027417">
    <property type="entry name" value="P-loop_NTPase"/>
</dbReference>
<organism evidence="8 9">
    <name type="scientific">Corchorus olitorius</name>
    <dbReference type="NCBI Taxonomy" id="93759"/>
    <lineage>
        <taxon>Eukaryota</taxon>
        <taxon>Viridiplantae</taxon>
        <taxon>Streptophyta</taxon>
        <taxon>Embryophyta</taxon>
        <taxon>Tracheophyta</taxon>
        <taxon>Spermatophyta</taxon>
        <taxon>Magnoliopsida</taxon>
        <taxon>eudicotyledons</taxon>
        <taxon>Gunneridae</taxon>
        <taxon>Pentapetalae</taxon>
        <taxon>rosids</taxon>
        <taxon>malvids</taxon>
        <taxon>Malvales</taxon>
        <taxon>Malvaceae</taxon>
        <taxon>Grewioideae</taxon>
        <taxon>Apeibeae</taxon>
        <taxon>Corchorus</taxon>
    </lineage>
</organism>
<dbReference type="CDD" id="cd14798">
    <property type="entry name" value="RX-CC_like"/>
    <property type="match status" value="1"/>
</dbReference>
<dbReference type="PANTHER" id="PTHR23155:SF759">
    <property type="entry name" value="AAA+ ATPASE DOMAIN-CONTAINING PROTEIN"/>
    <property type="match status" value="1"/>
</dbReference>
<gene>
    <name evidence="8" type="ORF">COLO4_09533</name>
</gene>
<dbReference type="Gene3D" id="3.80.10.10">
    <property type="entry name" value="Ribonuclease Inhibitor"/>
    <property type="match status" value="1"/>
</dbReference>
<keyword evidence="1" id="KW-0677">Repeat</keyword>
<keyword evidence="3" id="KW-0611">Plant defense</keyword>
<dbReference type="Pfam" id="PF23559">
    <property type="entry name" value="WHD_DRP"/>
    <property type="match status" value="1"/>
</dbReference>
<feature type="domain" description="Disease resistance N-terminal" evidence="5">
    <location>
        <begin position="6"/>
        <end position="88"/>
    </location>
</feature>
<evidence type="ECO:0000256" key="2">
    <source>
        <dbReference type="ARBA" id="ARBA00022741"/>
    </source>
</evidence>
<evidence type="ECO:0000259" key="7">
    <source>
        <dbReference type="Pfam" id="PF23598"/>
    </source>
</evidence>
<dbReference type="Pfam" id="PF18052">
    <property type="entry name" value="Rx_N"/>
    <property type="match status" value="1"/>
</dbReference>
<sequence>MADAIIEVVAGTLIDALKDHSGRVLEFRSQFNELKTQLDLMKSFLADANKVKRKEETVKTTLSMIRDLTYDAEDILTDCLIRAEYQEQVFNCNNFLPRRMIFQHRTGKRLKDINGRIEKMQKILKTYFKTIGQQSVHDHDGGSIVRRWTSPAFDESSIVGLAEDTEKIIEWILPTKKKLHRVGIVGMGGLGKTTITQKVYNSDFILERFEERIWVSISQTVNEEEIMKTMLKQLGEDSYGLDMGQMLPKIKQALDYKDYLIVMDDVWSAHGWWERLLAGLPKREGQSSAVIITTRKESVATEMGVEKARIHQPRILNEEESWGLFCRIAFSSEKEAKQHYYELEELGKDIVKKCSGLPLAIKTVGGLLKSKTLSTDVWKRIYNNFHDELATREGESSVMASLQLSYDELPTRLKQCLLCFSIYPEDSVISAEQLVHWWVGEGFVQGKDTRTAIELAFDYLSELISRCLVEVVKQRGFDGRVYSCKMHDLVRDLTIKIAREEEFCSFDEHGRQRPTIRSRRLGFKEEEEVKSLNKKSKLRAVLMMSSSPVSLDRIIPLFRVKSIRVLDFSQNKLENIPIQKLMQWITSLERLAYLNLRGVAALKELPQFIGELRNLQLLVLTGCNNLQKLPSSITNLQKLTVLDIGSCPIQYLPQGLGRLSNLQELSGFKVPSSENRNGCRLGELQGLSQLKLLRVNISEESDIAEDELTVMSKLKQLKVLSINAEGCEKEEIFRKLDALSPPPHLEELYLRYYRGVTTPMWINPKSLRDLQYLCIENGDLQFMHPSFEGGKTVTWKVEGLCLKFLARLQVEWDLVQSVMPRIRTSNEPLELLNIVMQDDSCANAAIRYINIALLCVQERAEDRPTMSDVVLMLTNELTILPSPAQPAFSSVRSLVYPNSSDQKQRKPEIFSANEVTISLLDAR</sequence>
<dbReference type="InterPro" id="IPR042197">
    <property type="entry name" value="Apaf_helical"/>
</dbReference>
<evidence type="ECO:0000259" key="5">
    <source>
        <dbReference type="Pfam" id="PF18052"/>
    </source>
</evidence>
<dbReference type="AlphaFoldDB" id="A0A1R3KBW0"/>
<dbReference type="Gene3D" id="1.20.5.4130">
    <property type="match status" value="1"/>
</dbReference>
<dbReference type="GO" id="GO:0043531">
    <property type="term" value="F:ADP binding"/>
    <property type="evidence" value="ECO:0007669"/>
    <property type="project" value="InterPro"/>
</dbReference>
<dbReference type="InterPro" id="IPR038005">
    <property type="entry name" value="RX-like_CC"/>
</dbReference>
<dbReference type="Gene3D" id="3.40.50.300">
    <property type="entry name" value="P-loop containing nucleotide triphosphate hydrolases"/>
    <property type="match status" value="1"/>
</dbReference>
<evidence type="ECO:0000256" key="3">
    <source>
        <dbReference type="ARBA" id="ARBA00022821"/>
    </source>
</evidence>
<proteinExistence type="predicted"/>
<evidence type="ECO:0000259" key="4">
    <source>
        <dbReference type="Pfam" id="PF00931"/>
    </source>
</evidence>
<dbReference type="Gene3D" id="1.10.10.10">
    <property type="entry name" value="Winged helix-like DNA-binding domain superfamily/Winged helix DNA-binding domain"/>
    <property type="match status" value="1"/>
</dbReference>